<evidence type="ECO:0000313" key="8">
    <source>
        <dbReference type="EMBL" id="MBE9609673.1"/>
    </source>
</evidence>
<dbReference type="Pfam" id="PF00708">
    <property type="entry name" value="Acylphosphatase"/>
    <property type="match status" value="1"/>
</dbReference>
<dbReference type="PANTHER" id="PTHR47268">
    <property type="entry name" value="ACYLPHOSPHATASE"/>
    <property type="match status" value="1"/>
</dbReference>
<sequence length="91" mass="10384">MHALRYRIEGRVQGVGFRYHTCIRAQALGLTGWVRNRRDGSVEVHAEGTEYQLAQLTGWLQHGEPPARVRSVRVCEALYEGMQDFSERPTA</sequence>
<comment type="caution">
    <text evidence="8">The sequence shown here is derived from an EMBL/GenBank/DDBJ whole genome shotgun (WGS) entry which is preliminary data.</text>
</comment>
<comment type="catalytic activity">
    <reaction evidence="3 4 5">
        <text>an acyl phosphate + H2O = a carboxylate + phosphate + H(+)</text>
        <dbReference type="Rhea" id="RHEA:14965"/>
        <dbReference type="ChEBI" id="CHEBI:15377"/>
        <dbReference type="ChEBI" id="CHEBI:15378"/>
        <dbReference type="ChEBI" id="CHEBI:29067"/>
        <dbReference type="ChEBI" id="CHEBI:43474"/>
        <dbReference type="ChEBI" id="CHEBI:59918"/>
        <dbReference type="EC" id="3.6.1.7"/>
    </reaction>
</comment>
<evidence type="ECO:0000256" key="6">
    <source>
        <dbReference type="RuleBase" id="RU004168"/>
    </source>
</evidence>
<evidence type="ECO:0000313" key="9">
    <source>
        <dbReference type="Proteomes" id="UP000604481"/>
    </source>
</evidence>
<evidence type="ECO:0000259" key="7">
    <source>
        <dbReference type="PROSITE" id="PS51160"/>
    </source>
</evidence>
<evidence type="ECO:0000256" key="4">
    <source>
        <dbReference type="PROSITE-ProRule" id="PRU00520"/>
    </source>
</evidence>
<evidence type="ECO:0000256" key="1">
    <source>
        <dbReference type="ARBA" id="ARBA00005614"/>
    </source>
</evidence>
<dbReference type="PRINTS" id="PR00112">
    <property type="entry name" value="ACYLPHPHTASE"/>
</dbReference>
<dbReference type="PROSITE" id="PS51160">
    <property type="entry name" value="ACYLPHOSPHATASE_3"/>
    <property type="match status" value="1"/>
</dbReference>
<feature type="active site" evidence="4">
    <location>
        <position position="36"/>
    </location>
</feature>
<dbReference type="GO" id="GO:0003998">
    <property type="term" value="F:acylphosphatase activity"/>
    <property type="evidence" value="ECO:0007669"/>
    <property type="project" value="UniProtKB-EC"/>
</dbReference>
<organism evidence="8 9">
    <name type="scientific">Chitinilyticum piscinae</name>
    <dbReference type="NCBI Taxonomy" id="2866724"/>
    <lineage>
        <taxon>Bacteria</taxon>
        <taxon>Pseudomonadati</taxon>
        <taxon>Pseudomonadota</taxon>
        <taxon>Betaproteobacteria</taxon>
        <taxon>Neisseriales</taxon>
        <taxon>Chitinibacteraceae</taxon>
        <taxon>Chitinilyticum</taxon>
    </lineage>
</organism>
<keyword evidence="4 5" id="KW-0378">Hydrolase</keyword>
<feature type="domain" description="Acylphosphatase-like" evidence="7">
    <location>
        <begin position="3"/>
        <end position="89"/>
    </location>
</feature>
<dbReference type="InterPro" id="IPR036046">
    <property type="entry name" value="Acylphosphatase-like_dom_sf"/>
</dbReference>
<dbReference type="PANTHER" id="PTHR47268:SF4">
    <property type="entry name" value="ACYLPHOSPHATASE"/>
    <property type="match status" value="1"/>
</dbReference>
<protein>
    <recommendedName>
        <fullName evidence="2 4">Acylphosphatase</fullName>
        <ecNumber evidence="2 4">3.6.1.7</ecNumber>
    </recommendedName>
</protein>
<keyword evidence="9" id="KW-1185">Reference proteome</keyword>
<dbReference type="EC" id="3.6.1.7" evidence="2 4"/>
<dbReference type="SUPFAM" id="SSF54975">
    <property type="entry name" value="Acylphosphatase/BLUF domain-like"/>
    <property type="match status" value="1"/>
</dbReference>
<dbReference type="InterPro" id="IPR020456">
    <property type="entry name" value="Acylphosphatase"/>
</dbReference>
<dbReference type="Proteomes" id="UP000604481">
    <property type="component" value="Unassembled WGS sequence"/>
</dbReference>
<evidence type="ECO:0000256" key="3">
    <source>
        <dbReference type="ARBA" id="ARBA00047645"/>
    </source>
</evidence>
<accession>A0A8J7K8L4</accession>
<reference evidence="8 9" key="1">
    <citation type="submission" date="2020-10" db="EMBL/GenBank/DDBJ databases">
        <title>The genome sequence of Chitinilyticum litopenaei 4Y14.</title>
        <authorList>
            <person name="Liu Y."/>
        </authorList>
    </citation>
    <scope>NUCLEOTIDE SEQUENCE [LARGE SCALE GENOMIC DNA]</scope>
    <source>
        <strain evidence="8 9">4Y14</strain>
    </source>
</reference>
<comment type="similarity">
    <text evidence="1 6">Belongs to the acylphosphatase family.</text>
</comment>
<feature type="active site" evidence="4">
    <location>
        <position position="18"/>
    </location>
</feature>
<gene>
    <name evidence="8" type="ORF">INR99_09930</name>
</gene>
<evidence type="ECO:0000256" key="2">
    <source>
        <dbReference type="ARBA" id="ARBA00012150"/>
    </source>
</evidence>
<dbReference type="RefSeq" id="WP_194116202.1">
    <property type="nucleotide sequence ID" value="NZ_JADFUA010000005.1"/>
</dbReference>
<evidence type="ECO:0000256" key="5">
    <source>
        <dbReference type="RuleBase" id="RU000553"/>
    </source>
</evidence>
<proteinExistence type="inferred from homology"/>
<dbReference type="PROSITE" id="PS00150">
    <property type="entry name" value="ACYLPHOSPHATASE_1"/>
    <property type="match status" value="1"/>
</dbReference>
<dbReference type="PROSITE" id="PS00151">
    <property type="entry name" value="ACYLPHOSPHATASE_2"/>
    <property type="match status" value="1"/>
</dbReference>
<dbReference type="AlphaFoldDB" id="A0A8J7K8L4"/>
<name>A0A8J7K8L4_9NEIS</name>
<dbReference type="Gene3D" id="3.30.70.100">
    <property type="match status" value="1"/>
</dbReference>
<dbReference type="InterPro" id="IPR017968">
    <property type="entry name" value="Acylphosphatase_CS"/>
</dbReference>
<dbReference type="InterPro" id="IPR001792">
    <property type="entry name" value="Acylphosphatase-like_dom"/>
</dbReference>
<dbReference type="EMBL" id="JADFUA010000005">
    <property type="protein sequence ID" value="MBE9609673.1"/>
    <property type="molecule type" value="Genomic_DNA"/>
</dbReference>